<gene>
    <name evidence="3" type="ORF">DFH05DRAFT_1527642</name>
</gene>
<keyword evidence="2" id="KW-0732">Signal</keyword>
<name>A0A9W8TVG8_9AGAR</name>
<comment type="caution">
    <text evidence="3">The sequence shown here is derived from an EMBL/GenBank/DDBJ whole genome shotgun (WGS) entry which is preliminary data.</text>
</comment>
<reference evidence="3 4" key="1">
    <citation type="journal article" date="2023" name="Proc. Natl. Acad. Sci. U.S.A.">
        <title>A global phylogenomic analysis of the shiitake genus Lentinula.</title>
        <authorList>
            <person name="Sierra-Patev S."/>
            <person name="Min B."/>
            <person name="Naranjo-Ortiz M."/>
            <person name="Looney B."/>
            <person name="Konkel Z."/>
            <person name="Slot J.C."/>
            <person name="Sakamoto Y."/>
            <person name="Steenwyk J.L."/>
            <person name="Rokas A."/>
            <person name="Carro J."/>
            <person name="Camarero S."/>
            <person name="Ferreira P."/>
            <person name="Molpeceres G."/>
            <person name="Ruiz-Duenas F.J."/>
            <person name="Serrano A."/>
            <person name="Henrissat B."/>
            <person name="Drula E."/>
            <person name="Hughes K.W."/>
            <person name="Mata J.L."/>
            <person name="Ishikawa N.K."/>
            <person name="Vargas-Isla R."/>
            <person name="Ushijima S."/>
            <person name="Smith C.A."/>
            <person name="Donoghue J."/>
            <person name="Ahrendt S."/>
            <person name="Andreopoulos W."/>
            <person name="He G."/>
            <person name="LaButti K."/>
            <person name="Lipzen A."/>
            <person name="Ng V."/>
            <person name="Riley R."/>
            <person name="Sandor L."/>
            <person name="Barry K."/>
            <person name="Martinez A.T."/>
            <person name="Xiao Y."/>
            <person name="Gibbons J.G."/>
            <person name="Terashima K."/>
            <person name="Grigoriev I.V."/>
            <person name="Hibbett D."/>
        </authorList>
    </citation>
    <scope>NUCLEOTIDE SEQUENCE [LARGE SCALE GENOMIC DNA]</scope>
    <source>
        <strain evidence="3 4">TFB7810</strain>
    </source>
</reference>
<keyword evidence="4" id="KW-1185">Reference proteome</keyword>
<protein>
    <submittedName>
        <fullName evidence="3">Uncharacterized protein</fullName>
    </submittedName>
</protein>
<accession>A0A9W8TVG8</accession>
<evidence type="ECO:0000256" key="2">
    <source>
        <dbReference type="SAM" id="SignalP"/>
    </source>
</evidence>
<dbReference type="AlphaFoldDB" id="A0A9W8TVG8"/>
<feature type="chain" id="PRO_5040734032" evidence="2">
    <location>
        <begin position="23"/>
        <end position="214"/>
    </location>
</feature>
<sequence length="214" mass="23567">MLNSALKFCLVLIAGVLVLTTALPLVPVNVNDMDLAASKWRALSPRSSQSNVQHAKVTFIPAEAGTSAHLPQNPQKVKNAIHTFLKIALPGLDTSGTISSIRVQNEDWEGEINPSETAIKSDETQKRKGRPGPTQERYHYEQGFWLTLPVIGQAHQEKEYEASISWESHDRTVSGNIRDAEDHRKVFAEVEGGILIGPQHLLTSLKKDNSESGK</sequence>
<proteinExistence type="predicted"/>
<evidence type="ECO:0000313" key="3">
    <source>
        <dbReference type="EMBL" id="KAJ3741946.1"/>
    </source>
</evidence>
<dbReference type="EMBL" id="JANVFU010000011">
    <property type="protein sequence ID" value="KAJ3741946.1"/>
    <property type="molecule type" value="Genomic_DNA"/>
</dbReference>
<evidence type="ECO:0000313" key="4">
    <source>
        <dbReference type="Proteomes" id="UP001142393"/>
    </source>
</evidence>
<feature type="region of interest" description="Disordered" evidence="1">
    <location>
        <begin position="109"/>
        <end position="136"/>
    </location>
</feature>
<feature type="signal peptide" evidence="2">
    <location>
        <begin position="1"/>
        <end position="22"/>
    </location>
</feature>
<evidence type="ECO:0000256" key="1">
    <source>
        <dbReference type="SAM" id="MobiDB-lite"/>
    </source>
</evidence>
<dbReference type="Proteomes" id="UP001142393">
    <property type="component" value="Unassembled WGS sequence"/>
</dbReference>
<organism evidence="3 4">
    <name type="scientific">Lentinula detonsa</name>
    <dbReference type="NCBI Taxonomy" id="2804962"/>
    <lineage>
        <taxon>Eukaryota</taxon>
        <taxon>Fungi</taxon>
        <taxon>Dikarya</taxon>
        <taxon>Basidiomycota</taxon>
        <taxon>Agaricomycotina</taxon>
        <taxon>Agaricomycetes</taxon>
        <taxon>Agaricomycetidae</taxon>
        <taxon>Agaricales</taxon>
        <taxon>Marasmiineae</taxon>
        <taxon>Omphalotaceae</taxon>
        <taxon>Lentinula</taxon>
    </lineage>
</organism>